<sequence length="507" mass="57086">MDFLSCEEDESQTPADLSGWKVLVVDDDKFIHQVTKLVLSNLVIEGRHIDILAAYSGQEAREVIAQHDDIALAFVDVVMETDDAGLELVRWIRTELKNHITRLILRTGQAGSAPEEKVIREYDINDYKEKTELTASKLTTAVYAGIRSYRDIVTIKNSLDGFERLVQASTRILKTHSLMDFGTASLQQLFNLLEMECSSLYVAHITEDIYHDSERTVLGATGDYVGFGYSYESVEIPAEYKALIDEAFEEGCSKFTDEVFVGYYATTDNTTSVLLVKFDQPLDKFQLNLLEIYATNVALIFENVTFRDDIESTQAELIYILGDAIEARSKETGAHVKRVAFICFELAQLFGCDEKFSTILSRAAPLHDIGKIGIPESILHKPGKLEGEEWEIMKTHAALGGDLLKSSRKAIAKAGEKLARYHHENWDGTGYPEGLAGEDIPLEARIMAVADVFDALGSKRSYKSPWTEEKIIDYFKEERGKKFQPELVDLLLENFEAFTLIRQLNPD</sequence>
<evidence type="ECO:0000256" key="2">
    <source>
        <dbReference type="PROSITE-ProRule" id="PRU00169"/>
    </source>
</evidence>
<accession>A0A0J8JHE1</accession>
<evidence type="ECO:0000259" key="3">
    <source>
        <dbReference type="PROSITE" id="PS50110"/>
    </source>
</evidence>
<evidence type="ECO:0000256" key="1">
    <source>
        <dbReference type="ARBA" id="ARBA00022801"/>
    </source>
</evidence>
<dbReference type="Pfam" id="PF00072">
    <property type="entry name" value="Response_reg"/>
    <property type="match status" value="1"/>
</dbReference>
<gene>
    <name evidence="5" type="ORF">XM47_17700</name>
</gene>
<dbReference type="GO" id="GO:0009214">
    <property type="term" value="P:cyclic nucleotide catabolic process"/>
    <property type="evidence" value="ECO:0007669"/>
    <property type="project" value="UniProtKB-ARBA"/>
</dbReference>
<dbReference type="FunFam" id="1.10.3210.10:FF:000018">
    <property type="entry name" value="Two-component system response regulator"/>
    <property type="match status" value="1"/>
</dbReference>
<dbReference type="PANTHER" id="PTHR45228">
    <property type="entry name" value="CYCLIC DI-GMP PHOSPHODIESTERASE TM_0186-RELATED"/>
    <property type="match status" value="1"/>
</dbReference>
<dbReference type="PANTHER" id="PTHR45228:SF9">
    <property type="entry name" value="3'3'-CGAMP-SPECIFIC PHOSPHODIESTERASE 2"/>
    <property type="match status" value="1"/>
</dbReference>
<keyword evidence="6" id="KW-1185">Reference proteome</keyword>
<dbReference type="InterPro" id="IPR037522">
    <property type="entry name" value="HD_GYP_dom"/>
</dbReference>
<feature type="domain" description="HD-GYP" evidence="4">
    <location>
        <begin position="310"/>
        <end position="507"/>
    </location>
</feature>
<dbReference type="OrthoDB" id="9787688at2"/>
<keyword evidence="1" id="KW-0378">Hydrolase</keyword>
<proteinExistence type="predicted"/>
<dbReference type="AlphaFoldDB" id="A0A0J8JHE1"/>
<dbReference type="SUPFAM" id="SSF52172">
    <property type="entry name" value="CheY-like"/>
    <property type="match status" value="1"/>
</dbReference>
<evidence type="ECO:0000259" key="4">
    <source>
        <dbReference type="PROSITE" id="PS51832"/>
    </source>
</evidence>
<evidence type="ECO:0000313" key="5">
    <source>
        <dbReference type="EMBL" id="KMT63846.1"/>
    </source>
</evidence>
<dbReference type="SUPFAM" id="SSF109604">
    <property type="entry name" value="HD-domain/PDEase-like"/>
    <property type="match status" value="1"/>
</dbReference>
<dbReference type="CDD" id="cd00077">
    <property type="entry name" value="HDc"/>
    <property type="match status" value="1"/>
</dbReference>
<dbReference type="Gene3D" id="3.40.50.2300">
    <property type="match status" value="1"/>
</dbReference>
<reference evidence="5 6" key="1">
    <citation type="submission" date="2015-04" db="EMBL/GenBank/DDBJ databases">
        <title>Draft Genome Sequence of the Novel Agar-Digesting Marine Bacterium Q1.</title>
        <authorList>
            <person name="Li Y."/>
            <person name="Li D."/>
            <person name="Chen G."/>
            <person name="Du Z."/>
        </authorList>
    </citation>
    <scope>NUCLEOTIDE SEQUENCE [LARGE SCALE GENOMIC DNA]</scope>
    <source>
        <strain evidence="5 6">Q1</strain>
    </source>
</reference>
<name>A0A0J8JHE1_9ALTE</name>
<dbReference type="GO" id="GO:0004112">
    <property type="term" value="F:cyclic-nucleotide phosphodiesterase activity"/>
    <property type="evidence" value="ECO:0007669"/>
    <property type="project" value="UniProtKB-ARBA"/>
</dbReference>
<dbReference type="GO" id="GO:0000160">
    <property type="term" value="P:phosphorelay signal transduction system"/>
    <property type="evidence" value="ECO:0007669"/>
    <property type="project" value="InterPro"/>
</dbReference>
<dbReference type="InterPro" id="IPR052020">
    <property type="entry name" value="Cyclic_di-GMP/3'3'-cGAMP_PDE"/>
</dbReference>
<dbReference type="InterPro" id="IPR011006">
    <property type="entry name" value="CheY-like_superfamily"/>
</dbReference>
<dbReference type="Pfam" id="PF11849">
    <property type="entry name" value="DUF3369"/>
    <property type="match status" value="1"/>
</dbReference>
<dbReference type="EMBL" id="LAZL01000040">
    <property type="protein sequence ID" value="KMT63846.1"/>
    <property type="molecule type" value="Genomic_DNA"/>
</dbReference>
<dbReference type="InterPro" id="IPR021800">
    <property type="entry name" value="DUF3369"/>
</dbReference>
<dbReference type="STRING" id="1513271.XM47_17700"/>
<keyword evidence="2" id="KW-0597">Phosphoprotein</keyword>
<dbReference type="SMART" id="SM00448">
    <property type="entry name" value="REC"/>
    <property type="match status" value="1"/>
</dbReference>
<dbReference type="InterPro" id="IPR003607">
    <property type="entry name" value="HD/PDEase_dom"/>
</dbReference>
<feature type="domain" description="Response regulatory" evidence="3">
    <location>
        <begin position="21"/>
        <end position="145"/>
    </location>
</feature>
<protein>
    <submittedName>
        <fullName evidence="5">Phosphodiesterase</fullName>
    </submittedName>
</protein>
<dbReference type="Pfam" id="PF13487">
    <property type="entry name" value="HD_5"/>
    <property type="match status" value="1"/>
</dbReference>
<evidence type="ECO:0000313" key="6">
    <source>
        <dbReference type="Proteomes" id="UP000037600"/>
    </source>
</evidence>
<dbReference type="Proteomes" id="UP000037600">
    <property type="component" value="Unassembled WGS sequence"/>
</dbReference>
<dbReference type="PROSITE" id="PS51832">
    <property type="entry name" value="HD_GYP"/>
    <property type="match status" value="1"/>
</dbReference>
<dbReference type="InterPro" id="IPR001789">
    <property type="entry name" value="Sig_transdc_resp-reg_receiver"/>
</dbReference>
<comment type="caution">
    <text evidence="5">The sequence shown here is derived from an EMBL/GenBank/DDBJ whole genome shotgun (WGS) entry which is preliminary data.</text>
</comment>
<dbReference type="SMART" id="SM00471">
    <property type="entry name" value="HDc"/>
    <property type="match status" value="1"/>
</dbReference>
<dbReference type="Gene3D" id="1.10.3210.10">
    <property type="entry name" value="Hypothetical protein af1432"/>
    <property type="match status" value="1"/>
</dbReference>
<dbReference type="PATRIC" id="fig|1513271.3.peg.3627"/>
<feature type="modified residue" description="4-aspartylphosphate" evidence="2">
    <location>
        <position position="76"/>
    </location>
</feature>
<organism evidence="5 6">
    <name type="scientific">Catenovulum maritimum</name>
    <dbReference type="NCBI Taxonomy" id="1513271"/>
    <lineage>
        <taxon>Bacteria</taxon>
        <taxon>Pseudomonadati</taxon>
        <taxon>Pseudomonadota</taxon>
        <taxon>Gammaproteobacteria</taxon>
        <taxon>Alteromonadales</taxon>
        <taxon>Alteromonadaceae</taxon>
        <taxon>Catenovulum</taxon>
    </lineage>
</organism>
<dbReference type="PROSITE" id="PS50110">
    <property type="entry name" value="RESPONSE_REGULATORY"/>
    <property type="match status" value="1"/>
</dbReference>